<dbReference type="Pfam" id="PF08029">
    <property type="entry name" value="HisG_C"/>
    <property type="match status" value="1"/>
</dbReference>
<dbReference type="NCBIfam" id="TIGR00070">
    <property type="entry name" value="hisG"/>
    <property type="match status" value="1"/>
</dbReference>
<dbReference type="RefSeq" id="WP_069810751.1">
    <property type="nucleotide sequence ID" value="NZ_CP017305.1"/>
</dbReference>
<dbReference type="Gene3D" id="3.40.190.10">
    <property type="entry name" value="Periplasmic binding protein-like II"/>
    <property type="match status" value="2"/>
</dbReference>
<evidence type="ECO:0000256" key="9">
    <source>
        <dbReference type="ARBA" id="ARBA00022605"/>
    </source>
</evidence>
<dbReference type="InterPro" id="IPR011322">
    <property type="entry name" value="N-reg_PII-like_a/b"/>
</dbReference>
<keyword evidence="10 18" id="KW-0328">Glycosyltransferase</keyword>
<evidence type="ECO:0000256" key="11">
    <source>
        <dbReference type="ARBA" id="ARBA00022679"/>
    </source>
</evidence>
<keyword evidence="14 18" id="KW-0067">ATP-binding</keyword>
<dbReference type="InterPro" id="IPR001348">
    <property type="entry name" value="ATP_PRibTrfase_HisG"/>
</dbReference>
<dbReference type="InterPro" id="IPR013820">
    <property type="entry name" value="ATP_PRibTrfase_cat"/>
</dbReference>
<evidence type="ECO:0000256" key="3">
    <source>
        <dbReference type="ARBA" id="ARBA00004496"/>
    </source>
</evidence>
<dbReference type="UniPathway" id="UPA00031">
    <property type="reaction ID" value="UER00006"/>
</dbReference>
<dbReference type="AlphaFoldDB" id="A0A1D8D9F6"/>
<dbReference type="InterPro" id="IPR013115">
    <property type="entry name" value="HisG_C"/>
</dbReference>
<keyword evidence="11 18" id="KW-0808">Transferase</keyword>
<dbReference type="EMBL" id="CP017305">
    <property type="protein sequence ID" value="AOS84559.1"/>
    <property type="molecule type" value="Genomic_DNA"/>
</dbReference>
<comment type="function">
    <text evidence="17 18">Catalyzes the condensation of ATP and 5-phosphoribose 1-diphosphate to form N'-(5'-phosphoribosyl)-ATP (PR-ATP). Has a crucial role in the pathway because the rate of histidine biosynthesis seems to be controlled primarily by regulation of HisG enzymatic activity.</text>
</comment>
<dbReference type="GO" id="GO:0005737">
    <property type="term" value="C:cytoplasm"/>
    <property type="evidence" value="ECO:0007669"/>
    <property type="project" value="UniProtKB-SubCell"/>
</dbReference>
<dbReference type="GO" id="GO:0000287">
    <property type="term" value="F:magnesium ion binding"/>
    <property type="evidence" value="ECO:0007669"/>
    <property type="project" value="UniProtKB-UniRule"/>
</dbReference>
<gene>
    <name evidence="18" type="primary">hisG</name>
    <name evidence="21" type="ORF">BIU88_10690</name>
</gene>
<evidence type="ECO:0000256" key="2">
    <source>
        <dbReference type="ARBA" id="ARBA00001946"/>
    </source>
</evidence>
<evidence type="ECO:0000256" key="12">
    <source>
        <dbReference type="ARBA" id="ARBA00022723"/>
    </source>
</evidence>
<dbReference type="KEGG" id="clz:BIU88_10690"/>
<dbReference type="Proteomes" id="UP000095185">
    <property type="component" value="Chromosome"/>
</dbReference>
<name>A0A1D8D9F6_CHLLM</name>
<accession>A0A1D8D9F6</accession>
<evidence type="ECO:0000313" key="21">
    <source>
        <dbReference type="EMBL" id="AOS84559.1"/>
    </source>
</evidence>
<dbReference type="InterPro" id="IPR015867">
    <property type="entry name" value="N-reg_PII/ATP_PRibTrfase_C"/>
</dbReference>
<dbReference type="GO" id="GO:0005524">
    <property type="term" value="F:ATP binding"/>
    <property type="evidence" value="ECO:0007669"/>
    <property type="project" value="UniProtKB-KW"/>
</dbReference>
<dbReference type="Pfam" id="PF01634">
    <property type="entry name" value="HisG"/>
    <property type="match status" value="1"/>
</dbReference>
<evidence type="ECO:0000259" key="19">
    <source>
        <dbReference type="Pfam" id="PF01634"/>
    </source>
</evidence>
<dbReference type="OrthoDB" id="9801867at2"/>
<proteinExistence type="inferred from homology"/>
<dbReference type="GO" id="GO:0003879">
    <property type="term" value="F:ATP phosphoribosyltransferase activity"/>
    <property type="evidence" value="ECO:0007669"/>
    <property type="project" value="UniProtKB-UniRule"/>
</dbReference>
<dbReference type="NCBIfam" id="TIGR03455">
    <property type="entry name" value="HisG_C-term"/>
    <property type="match status" value="1"/>
</dbReference>
<sequence length="294" mass="32203">MSNSNKVLKLGLPKGSLQDSTLELFANAGFHFSVQSRSYFPSIDDDELEAILIRAQEMARYVSQGAFDAGLTGKDWIIETDSDVVEVADLVYSKASMRPVRWVLAVPESSPIKTVKDLEGKHIATEVVNITKKYLAENGVNASVEFSWGATEVKPPELADAIVEVTETGSSLRANKLRIVETVLESNTKLIANKAAWEDPWKREKIENMAMLLQGAINAQGKVGLKMNAPKAALGAILSGIPALRQPTVSDLTDKEWVALEVIVAEKIVRKLIPELKRAGAEGIFEYNINKLID</sequence>
<dbReference type="HAMAP" id="MF_00079">
    <property type="entry name" value="HisG_Long"/>
    <property type="match status" value="1"/>
</dbReference>
<dbReference type="FunFam" id="3.30.70.120:FF:000002">
    <property type="entry name" value="ATP phosphoribosyltransferase"/>
    <property type="match status" value="1"/>
</dbReference>
<evidence type="ECO:0000256" key="16">
    <source>
        <dbReference type="ARBA" id="ARBA00023102"/>
    </source>
</evidence>
<evidence type="ECO:0000256" key="7">
    <source>
        <dbReference type="ARBA" id="ARBA00020998"/>
    </source>
</evidence>
<dbReference type="EC" id="2.4.2.17" evidence="6 18"/>
<evidence type="ECO:0000256" key="10">
    <source>
        <dbReference type="ARBA" id="ARBA00022676"/>
    </source>
</evidence>
<evidence type="ECO:0000256" key="5">
    <source>
        <dbReference type="ARBA" id="ARBA00007955"/>
    </source>
</evidence>
<dbReference type="SUPFAM" id="SSF53850">
    <property type="entry name" value="Periplasmic binding protein-like II"/>
    <property type="match status" value="1"/>
</dbReference>
<feature type="domain" description="Histidine biosynthesis HisG C-terminal" evidence="20">
    <location>
        <begin position="219"/>
        <end position="291"/>
    </location>
</feature>
<dbReference type="STRING" id="274537.BIU88_10690"/>
<evidence type="ECO:0000259" key="20">
    <source>
        <dbReference type="Pfam" id="PF08029"/>
    </source>
</evidence>
<feature type="domain" description="ATP phosphoribosyltransferase catalytic" evidence="19">
    <location>
        <begin position="54"/>
        <end position="214"/>
    </location>
</feature>
<evidence type="ECO:0000256" key="13">
    <source>
        <dbReference type="ARBA" id="ARBA00022741"/>
    </source>
</evidence>
<dbReference type="FunFam" id="3.40.190.10:FF:000258">
    <property type="entry name" value="ATP phosphoribosyltransferase"/>
    <property type="match status" value="1"/>
</dbReference>
<keyword evidence="9 18" id="KW-0028">Amino-acid biosynthesis</keyword>
<dbReference type="PANTHER" id="PTHR21403:SF10">
    <property type="entry name" value="ATP PHOSPHORIBOSYLTRANSFERASE"/>
    <property type="match status" value="1"/>
</dbReference>
<comment type="catalytic activity">
    <reaction evidence="1 18">
        <text>1-(5-phospho-beta-D-ribosyl)-ATP + diphosphate = 5-phospho-alpha-D-ribose 1-diphosphate + ATP</text>
        <dbReference type="Rhea" id="RHEA:18473"/>
        <dbReference type="ChEBI" id="CHEBI:30616"/>
        <dbReference type="ChEBI" id="CHEBI:33019"/>
        <dbReference type="ChEBI" id="CHEBI:58017"/>
        <dbReference type="ChEBI" id="CHEBI:73183"/>
        <dbReference type="EC" id="2.4.2.17"/>
    </reaction>
</comment>
<evidence type="ECO:0000256" key="14">
    <source>
        <dbReference type="ARBA" id="ARBA00022840"/>
    </source>
</evidence>
<evidence type="ECO:0000313" key="22">
    <source>
        <dbReference type="Proteomes" id="UP000095185"/>
    </source>
</evidence>
<dbReference type="PANTHER" id="PTHR21403">
    <property type="entry name" value="ATP PHOSPHORIBOSYLTRANSFERASE ATP-PRTASE"/>
    <property type="match status" value="1"/>
</dbReference>
<comment type="activity regulation">
    <text evidence="18">Feedback inhibited by histidine.</text>
</comment>
<keyword evidence="15 18" id="KW-0460">Magnesium</keyword>
<dbReference type="Gene3D" id="3.30.70.120">
    <property type="match status" value="1"/>
</dbReference>
<comment type="pathway">
    <text evidence="4 18">Amino-acid biosynthesis; L-histidine biosynthesis; L-histidine from 5-phospho-alpha-D-ribose 1-diphosphate: step 1/9.</text>
</comment>
<organism evidence="21 22">
    <name type="scientific">Chlorobaculum limnaeum</name>
    <dbReference type="NCBI Taxonomy" id="274537"/>
    <lineage>
        <taxon>Bacteria</taxon>
        <taxon>Pseudomonadati</taxon>
        <taxon>Chlorobiota</taxon>
        <taxon>Chlorobiia</taxon>
        <taxon>Chlorobiales</taxon>
        <taxon>Chlorobiaceae</taxon>
        <taxon>Chlorobaculum</taxon>
    </lineage>
</organism>
<evidence type="ECO:0000256" key="1">
    <source>
        <dbReference type="ARBA" id="ARBA00000915"/>
    </source>
</evidence>
<evidence type="ECO:0000256" key="4">
    <source>
        <dbReference type="ARBA" id="ARBA00004667"/>
    </source>
</evidence>
<comment type="similarity">
    <text evidence="5 18">Belongs to the ATP phosphoribosyltransferase family. Long subfamily.</text>
</comment>
<keyword evidence="8 18" id="KW-0963">Cytoplasm</keyword>
<keyword evidence="16 18" id="KW-0368">Histidine biosynthesis</keyword>
<evidence type="ECO:0000256" key="8">
    <source>
        <dbReference type="ARBA" id="ARBA00022490"/>
    </source>
</evidence>
<dbReference type="GO" id="GO:0000105">
    <property type="term" value="P:L-histidine biosynthetic process"/>
    <property type="evidence" value="ECO:0007669"/>
    <property type="project" value="UniProtKB-UniRule"/>
</dbReference>
<evidence type="ECO:0000256" key="15">
    <source>
        <dbReference type="ARBA" id="ARBA00022842"/>
    </source>
</evidence>
<comment type="cofactor">
    <cofactor evidence="2 18">
        <name>Mg(2+)</name>
        <dbReference type="ChEBI" id="CHEBI:18420"/>
    </cofactor>
</comment>
<comment type="subcellular location">
    <subcellularLocation>
        <location evidence="3 18">Cytoplasm</location>
    </subcellularLocation>
</comment>
<evidence type="ECO:0000256" key="6">
    <source>
        <dbReference type="ARBA" id="ARBA00011946"/>
    </source>
</evidence>
<reference evidence="21" key="1">
    <citation type="submission" date="2016-09" db="EMBL/GenBank/DDBJ databases">
        <title>Genome sequence of Chlorobaculum limnaeum.</title>
        <authorList>
            <person name="Liu Z."/>
            <person name="Tank M."/>
            <person name="Bryant D.A."/>
        </authorList>
    </citation>
    <scope>NUCLEOTIDE SEQUENCE [LARGE SCALE GENOMIC DNA]</scope>
    <source>
        <strain evidence="21">DSM 1677</strain>
    </source>
</reference>
<dbReference type="SUPFAM" id="SSF54913">
    <property type="entry name" value="GlnB-like"/>
    <property type="match status" value="1"/>
</dbReference>
<keyword evidence="22" id="KW-1185">Reference proteome</keyword>
<dbReference type="InterPro" id="IPR020621">
    <property type="entry name" value="ATP-PRT_HisG_long"/>
</dbReference>
<dbReference type="CDD" id="cd13593">
    <property type="entry name" value="PBP2_HisGL3"/>
    <property type="match status" value="1"/>
</dbReference>
<keyword evidence="13 18" id="KW-0547">Nucleotide-binding</keyword>
<evidence type="ECO:0000256" key="18">
    <source>
        <dbReference type="HAMAP-Rule" id="MF_00079"/>
    </source>
</evidence>
<keyword evidence="12 18" id="KW-0479">Metal-binding</keyword>
<evidence type="ECO:0000256" key="17">
    <source>
        <dbReference type="ARBA" id="ARBA00024861"/>
    </source>
</evidence>
<protein>
    <recommendedName>
        <fullName evidence="7 18">ATP phosphoribosyltransferase</fullName>
        <shortName evidence="18">ATP-PRT</shortName>
        <shortName evidence="18">ATP-PRTase</shortName>
        <ecNumber evidence="6 18">2.4.2.17</ecNumber>
    </recommendedName>
</protein>